<comment type="caution">
    <text evidence="1">The sequence shown here is derived from an EMBL/GenBank/DDBJ whole genome shotgun (WGS) entry which is preliminary data.</text>
</comment>
<organism evidence="1 2">
    <name type="scientific">Paramecium sonneborni</name>
    <dbReference type="NCBI Taxonomy" id="65129"/>
    <lineage>
        <taxon>Eukaryota</taxon>
        <taxon>Sar</taxon>
        <taxon>Alveolata</taxon>
        <taxon>Ciliophora</taxon>
        <taxon>Intramacronucleata</taxon>
        <taxon>Oligohymenophorea</taxon>
        <taxon>Peniculida</taxon>
        <taxon>Parameciidae</taxon>
        <taxon>Paramecium</taxon>
    </lineage>
</organism>
<evidence type="ECO:0000313" key="2">
    <source>
        <dbReference type="Proteomes" id="UP000692954"/>
    </source>
</evidence>
<accession>A0A8S1P7L1</accession>
<protein>
    <submittedName>
        <fullName evidence="1">Uncharacterized protein</fullName>
    </submittedName>
</protein>
<proteinExistence type="predicted"/>
<dbReference type="Proteomes" id="UP000692954">
    <property type="component" value="Unassembled WGS sequence"/>
</dbReference>
<name>A0A8S1P7L1_9CILI</name>
<reference evidence="1" key="1">
    <citation type="submission" date="2021-01" db="EMBL/GenBank/DDBJ databases">
        <authorList>
            <consortium name="Genoscope - CEA"/>
            <person name="William W."/>
        </authorList>
    </citation>
    <scope>NUCLEOTIDE SEQUENCE</scope>
</reference>
<dbReference type="OrthoDB" id="295067at2759"/>
<keyword evidence="2" id="KW-1185">Reference proteome</keyword>
<dbReference type="EMBL" id="CAJJDN010000071">
    <property type="protein sequence ID" value="CAD8099127.1"/>
    <property type="molecule type" value="Genomic_DNA"/>
</dbReference>
<sequence length="124" mass="14981">MMKLQTCVNGKPQQRTQQIIQKLEKDYQNFQKIKQRNAIRVERLLSINLKDLGYVCNYSLTIDNKVENRKCFRSKKKDLQLKLEQLKNFQNIRYESSLSPYKNYWARLAYRQSHLGSDREHKII</sequence>
<evidence type="ECO:0000313" key="1">
    <source>
        <dbReference type="EMBL" id="CAD8099127.1"/>
    </source>
</evidence>
<gene>
    <name evidence="1" type="ORF">PSON_ATCC_30995.1.T0710154</name>
</gene>
<dbReference type="AlphaFoldDB" id="A0A8S1P7L1"/>